<dbReference type="EMBL" id="RDFA01000001">
    <property type="protein sequence ID" value="RXK51770.1"/>
    <property type="molecule type" value="Genomic_DNA"/>
</dbReference>
<dbReference type="GO" id="GO:0006310">
    <property type="term" value="P:DNA recombination"/>
    <property type="evidence" value="ECO:0007669"/>
    <property type="project" value="UniProtKB-KW"/>
</dbReference>
<dbReference type="GO" id="GO:0003677">
    <property type="term" value="F:DNA binding"/>
    <property type="evidence" value="ECO:0007669"/>
    <property type="project" value="UniProtKB-UniRule"/>
</dbReference>
<dbReference type="Proteomes" id="UP000289691">
    <property type="component" value="Unassembled WGS sequence"/>
</dbReference>
<gene>
    <name evidence="7" type="ORF">EAF64_03810</name>
</gene>
<dbReference type="Gene3D" id="1.10.150.130">
    <property type="match status" value="1"/>
</dbReference>
<dbReference type="PROSITE" id="PS51900">
    <property type="entry name" value="CB"/>
    <property type="match status" value="1"/>
</dbReference>
<evidence type="ECO:0000256" key="4">
    <source>
        <dbReference type="PROSITE-ProRule" id="PRU01248"/>
    </source>
</evidence>
<dbReference type="InterPro" id="IPR044068">
    <property type="entry name" value="CB"/>
</dbReference>
<reference evidence="7 8" key="1">
    <citation type="submission" date="2019-01" db="EMBL/GenBank/DDBJ databases">
        <title>Halorientalis sp. F13-25 a new haloarchaeum isolated from hypersaline water.</title>
        <authorList>
            <person name="Ana D.-V."/>
            <person name="Cristina S.-P."/>
            <person name="Antonio V."/>
        </authorList>
    </citation>
    <scope>NUCLEOTIDE SEQUENCE [LARGE SCALE GENOMIC DNA]</scope>
    <source>
        <strain evidence="7 8">F13-25</strain>
    </source>
</reference>
<feature type="domain" description="Core-binding (CB)" evidence="6">
    <location>
        <begin position="8"/>
        <end position="92"/>
    </location>
</feature>
<feature type="region of interest" description="Disordered" evidence="5">
    <location>
        <begin position="295"/>
        <end position="320"/>
    </location>
</feature>
<accession>A0A498L0F7</accession>
<sequence>MTDDLTPMDPAQALSMWVDRQQAEKSDETVQSYFYRVRQFTDWLEDEGIHNLNDLTGRDVFRYDSDRRAEGLSKSALNNQLGTIKIFLRFCADIEAVPPELPAKVDVPTISKAEQADDEKLSASRAETILTNLERYDYASRDHALFALAWHTGARLGALRSLDLRDCYLTEDDLERIAHEDDLDAEDLERFNVPFVYFRHRPESDTPLKNQQDGERPVALSEEIGQLLQEYIEVSRAEVEDDHGRKPLFSSRKGTGRMSKGAIRSRFNIVTQPCRYGTCPHDRDPDDCEALEHGYESRCPSSRSPHRIRTGSITNHRDEDWPPEVLAERVNATPEVIRTHYDKPDLLKRMESRRSYMETTNE</sequence>
<dbReference type="InterPro" id="IPR011010">
    <property type="entry name" value="DNA_brk_join_enz"/>
</dbReference>
<dbReference type="PANTHER" id="PTHR30349:SF41">
    <property type="entry name" value="INTEGRASE_RECOMBINASE PROTEIN MJ0367-RELATED"/>
    <property type="match status" value="1"/>
</dbReference>
<keyword evidence="8" id="KW-1185">Reference proteome</keyword>
<proteinExistence type="predicted"/>
<dbReference type="RefSeq" id="WP_129067628.1">
    <property type="nucleotide sequence ID" value="NZ_RDFA01000001.1"/>
</dbReference>
<evidence type="ECO:0000256" key="2">
    <source>
        <dbReference type="ARBA" id="ARBA00023125"/>
    </source>
</evidence>
<keyword evidence="3" id="KW-0233">DNA recombination</keyword>
<name>A0A498L0F7_9EURY</name>
<evidence type="ECO:0000313" key="8">
    <source>
        <dbReference type="Proteomes" id="UP000289691"/>
    </source>
</evidence>
<evidence type="ECO:0000256" key="3">
    <source>
        <dbReference type="ARBA" id="ARBA00023172"/>
    </source>
</evidence>
<dbReference type="Gene3D" id="1.10.443.10">
    <property type="entry name" value="Intergrase catalytic core"/>
    <property type="match status" value="1"/>
</dbReference>
<dbReference type="AlphaFoldDB" id="A0A498L0F7"/>
<evidence type="ECO:0000313" key="7">
    <source>
        <dbReference type="EMBL" id="RXK51770.1"/>
    </source>
</evidence>
<evidence type="ECO:0000256" key="5">
    <source>
        <dbReference type="SAM" id="MobiDB-lite"/>
    </source>
</evidence>
<organism evidence="7 8">
    <name type="scientific">Halorientalis pallida</name>
    <dbReference type="NCBI Taxonomy" id="2479928"/>
    <lineage>
        <taxon>Archaea</taxon>
        <taxon>Methanobacteriati</taxon>
        <taxon>Methanobacteriota</taxon>
        <taxon>Stenosarchaea group</taxon>
        <taxon>Halobacteria</taxon>
        <taxon>Halobacteriales</taxon>
        <taxon>Haloarculaceae</taxon>
        <taxon>Halorientalis</taxon>
    </lineage>
</organism>
<evidence type="ECO:0000256" key="1">
    <source>
        <dbReference type="ARBA" id="ARBA00022908"/>
    </source>
</evidence>
<dbReference type="InterPro" id="IPR004107">
    <property type="entry name" value="Integrase_SAM-like_N"/>
</dbReference>
<dbReference type="Pfam" id="PF02899">
    <property type="entry name" value="Phage_int_SAM_1"/>
    <property type="match status" value="1"/>
</dbReference>
<keyword evidence="2 4" id="KW-0238">DNA-binding</keyword>
<dbReference type="SUPFAM" id="SSF56349">
    <property type="entry name" value="DNA breaking-rejoining enzymes"/>
    <property type="match status" value="1"/>
</dbReference>
<keyword evidence="1" id="KW-0229">DNA integration</keyword>
<comment type="caution">
    <text evidence="7">The sequence shown here is derived from an EMBL/GenBank/DDBJ whole genome shotgun (WGS) entry which is preliminary data.</text>
</comment>
<evidence type="ECO:0000259" key="6">
    <source>
        <dbReference type="PROSITE" id="PS51900"/>
    </source>
</evidence>
<dbReference type="OrthoDB" id="198497at2157"/>
<dbReference type="PANTHER" id="PTHR30349">
    <property type="entry name" value="PHAGE INTEGRASE-RELATED"/>
    <property type="match status" value="1"/>
</dbReference>
<dbReference type="InterPro" id="IPR010998">
    <property type="entry name" value="Integrase_recombinase_N"/>
</dbReference>
<protein>
    <submittedName>
        <fullName evidence="7">Integrase</fullName>
    </submittedName>
</protein>
<dbReference type="GO" id="GO:0015074">
    <property type="term" value="P:DNA integration"/>
    <property type="evidence" value="ECO:0007669"/>
    <property type="project" value="UniProtKB-KW"/>
</dbReference>
<dbReference type="InterPro" id="IPR050090">
    <property type="entry name" value="Tyrosine_recombinase_XerCD"/>
</dbReference>
<dbReference type="InterPro" id="IPR013762">
    <property type="entry name" value="Integrase-like_cat_sf"/>
</dbReference>